<feature type="compositionally biased region" description="Basic and acidic residues" evidence="1">
    <location>
        <begin position="164"/>
        <end position="173"/>
    </location>
</feature>
<dbReference type="PANTHER" id="PTHR47005">
    <property type="entry name" value="HEAVY METAL TRANSPORT/DETOXIFICATION SUPERFAMILY PROTEIN"/>
    <property type="match status" value="1"/>
</dbReference>
<keyword evidence="3" id="KW-1185">Reference proteome</keyword>
<organism evidence="2 3">
    <name type="scientific">Vitis vinifera</name>
    <name type="common">Grape</name>
    <dbReference type="NCBI Taxonomy" id="29760"/>
    <lineage>
        <taxon>Eukaryota</taxon>
        <taxon>Viridiplantae</taxon>
        <taxon>Streptophyta</taxon>
        <taxon>Embryophyta</taxon>
        <taxon>Tracheophyta</taxon>
        <taxon>Spermatophyta</taxon>
        <taxon>Magnoliopsida</taxon>
        <taxon>eudicotyledons</taxon>
        <taxon>Gunneridae</taxon>
        <taxon>Pentapetalae</taxon>
        <taxon>rosids</taxon>
        <taxon>Vitales</taxon>
        <taxon>Vitaceae</taxon>
        <taxon>Viteae</taxon>
        <taxon>Vitis</taxon>
    </lineage>
</organism>
<evidence type="ECO:0008006" key="4">
    <source>
        <dbReference type="Google" id="ProtNLM"/>
    </source>
</evidence>
<evidence type="ECO:0000313" key="2">
    <source>
        <dbReference type="EMBL" id="WJZ96031.1"/>
    </source>
</evidence>
<dbReference type="EMBL" id="CP126657">
    <property type="protein sequence ID" value="WJZ96031.1"/>
    <property type="molecule type" value="Genomic_DNA"/>
</dbReference>
<feature type="region of interest" description="Disordered" evidence="1">
    <location>
        <begin position="160"/>
        <end position="202"/>
    </location>
</feature>
<dbReference type="PANTHER" id="PTHR47005:SF5">
    <property type="entry name" value="HEAVY METAL TRANSPORT_DETOXIFICATION SUPERFAMILY PROTEIN"/>
    <property type="match status" value="1"/>
</dbReference>
<dbReference type="Proteomes" id="UP001227230">
    <property type="component" value="Chromosome 10"/>
</dbReference>
<name>A0ABY9CLH2_VITVI</name>
<reference evidence="2 3" key="1">
    <citation type="journal article" date="2023" name="Hortic Res">
        <title>The complete reference genome for grapevine (Vitis vinifera L.) genetics and breeding.</title>
        <authorList>
            <person name="Shi X."/>
            <person name="Cao S."/>
            <person name="Wang X."/>
            <person name="Huang S."/>
            <person name="Wang Y."/>
            <person name="Liu Z."/>
            <person name="Liu W."/>
            <person name="Leng X."/>
            <person name="Peng Y."/>
            <person name="Wang N."/>
            <person name="Wang Y."/>
            <person name="Ma Z."/>
            <person name="Xu X."/>
            <person name="Zhang F."/>
            <person name="Xue H."/>
            <person name="Zhong H."/>
            <person name="Wang Y."/>
            <person name="Zhang K."/>
            <person name="Velt A."/>
            <person name="Avia K."/>
            <person name="Holtgrawe D."/>
            <person name="Grimplet J."/>
            <person name="Matus J.T."/>
            <person name="Ware D."/>
            <person name="Wu X."/>
            <person name="Wang H."/>
            <person name="Liu C."/>
            <person name="Fang Y."/>
            <person name="Rustenholz C."/>
            <person name="Cheng Z."/>
            <person name="Xiao H."/>
            <person name="Zhou Y."/>
        </authorList>
    </citation>
    <scope>NUCLEOTIDE SEQUENCE [LARGE SCALE GENOMIC DNA]</scope>
    <source>
        <strain evidence="3">cv. Pinot noir / PN40024</strain>
        <tissue evidence="2">Leaf</tissue>
    </source>
</reference>
<dbReference type="SUPFAM" id="SSF55008">
    <property type="entry name" value="HMA, heavy metal-associated domain"/>
    <property type="match status" value="1"/>
</dbReference>
<dbReference type="InterPro" id="IPR036163">
    <property type="entry name" value="HMA_dom_sf"/>
</dbReference>
<evidence type="ECO:0000256" key="1">
    <source>
        <dbReference type="SAM" id="MobiDB-lite"/>
    </source>
</evidence>
<sequence>MLFAIIFSESSSSSSMAVDSDFDAKVFRHNLMRSKNYNQKGFGHKDETLELMNREYTSDIIKTIPLLIILIVRTRLEVVITRRGLGTTMVLKVDLGCKRCYRKIKKLLCKFPEIQDQTFIEKEDTVRIKVVCCCPEKIRTKLICKGGHSIKSIEVITPVNPKLPADKPKKTGENQKPAEGNPNKTDDQKPQQKKKPQQSPEYPTGVCCKSCYEGRRGGPCYHEYGIPHQPPSYDGYIRLVPSYDGWASGCRCDRSYGCRCEIVIEENPTCTIL</sequence>
<accession>A0ABY9CLH2</accession>
<proteinExistence type="predicted"/>
<evidence type="ECO:0000313" key="3">
    <source>
        <dbReference type="Proteomes" id="UP001227230"/>
    </source>
</evidence>
<gene>
    <name evidence="2" type="ORF">VitviT2T_014757</name>
</gene>
<protein>
    <recommendedName>
        <fullName evidence="4">HMA domain-containing protein</fullName>
    </recommendedName>
</protein>